<accession>I2E229</accession>
<sequence length="37" mass="3740">MSISGVVTRNSHGEFEACNAGTAFVGKREAAGSLVAD</sequence>
<dbReference type="AlphaFoldDB" id="I2E229"/>
<gene>
    <name evidence="1" type="ORF">pHRC017_0501</name>
</gene>
<proteinExistence type="predicted"/>
<evidence type="ECO:0000313" key="1">
    <source>
        <dbReference type="EMBL" id="AFJ91547.1"/>
    </source>
</evidence>
<keyword evidence="1" id="KW-0614">Plasmid</keyword>
<protein>
    <submittedName>
        <fullName evidence="1">Uncharacterized protein</fullName>
    </submittedName>
</protein>
<name>I2E229_RHIML</name>
<dbReference type="EMBL" id="JQ665880">
    <property type="protein sequence ID" value="AFJ91547.1"/>
    <property type="molecule type" value="Genomic_DNA"/>
</dbReference>
<organism evidence="1">
    <name type="scientific">Rhizobium meliloti</name>
    <name type="common">Ensifer meliloti</name>
    <name type="synonym">Sinorhizobium meliloti</name>
    <dbReference type="NCBI Taxonomy" id="382"/>
    <lineage>
        <taxon>Bacteria</taxon>
        <taxon>Pseudomonadati</taxon>
        <taxon>Pseudomonadota</taxon>
        <taxon>Alphaproteobacteria</taxon>
        <taxon>Hyphomicrobiales</taxon>
        <taxon>Rhizobiaceae</taxon>
        <taxon>Sinorhizobium/Ensifer group</taxon>
        <taxon>Sinorhizobium</taxon>
    </lineage>
</organism>
<reference evidence="1" key="1">
    <citation type="journal article" date="2012" name="Mol. Plant Microbe Interact.">
        <title>Rhizobial plasmids that cause impaired symbiotic nitrogen fixation and enhanced host invasion.</title>
        <authorList>
            <person name="Crook M.B."/>
            <person name="Lindsay D.P."/>
            <person name="Biggs M.B."/>
            <person name="Bentley J.S."/>
            <person name="Price J.C."/>
            <person name="Clement S.C."/>
            <person name="Clement M.J."/>
            <person name="Long S.R."/>
            <person name="Griffitts J.S."/>
        </authorList>
    </citation>
    <scope>NUCLEOTIDE SEQUENCE</scope>
    <source>
        <strain evidence="1">C017</strain>
        <plasmid evidence="1">pHRC017</plasmid>
    </source>
</reference>
<geneLocation type="plasmid" evidence="1">
    <name>pHRC017</name>
</geneLocation>